<reference evidence="2" key="2">
    <citation type="submission" date="2025-09" db="UniProtKB">
        <authorList>
            <consortium name="Ensembl"/>
        </authorList>
    </citation>
    <scope>IDENTIFICATION</scope>
</reference>
<proteinExistence type="predicted"/>
<evidence type="ECO:0000256" key="1">
    <source>
        <dbReference type="SAM" id="MobiDB-lite"/>
    </source>
</evidence>
<sequence>MKNEHNKMPDHPKSSKSLCAPHLSGQDENKDPQNSEICTKTPVRPGGSRLPVLAKSLRLQTSSDFSQSHCQWEDKPLAGKAKKKKPCTRPIPFNLSSSTRAVQHNNKASSFSLKTPNGNANLTKHLTALDSGSTKGTGKPYGKAKENISQLSQKCGPLSTFKSSTTLSHLSSSTSTDTMHQNSAVSSAHAAVNAKACVDNMNLLSLNDPTKTSHALQTGKLSVLVESNVLCCLCARLPGLMKSEQFSPDPTALQSILQNEGVKVGGLAGVTPRSTVRPSGRVTSVYTVYLHEIIIYGSSLLRLKECQLENNTWRHTEDQQVTSIFSNMTLVVVSSAVELKETSVTKWTPQRVRNTRHQPMSAMVSKCVMHVHTLSVWCKLLSQSLPYLELIVQKTFAQSCAVAMLRKRFPPLEELRMDEEVATYTSSSVLAACGLHPPRPRCGNPLASILHFEDSTVSILLTLTGSKSNVGVIF</sequence>
<name>A0A3Q3W370_MOLML</name>
<reference evidence="2" key="1">
    <citation type="submission" date="2025-08" db="UniProtKB">
        <authorList>
            <consortium name="Ensembl"/>
        </authorList>
    </citation>
    <scope>IDENTIFICATION</scope>
</reference>
<dbReference type="Proteomes" id="UP000261620">
    <property type="component" value="Unplaced"/>
</dbReference>
<accession>A0A3Q3W370</accession>
<dbReference type="Ensembl" id="ENSMMOT00000006197.1">
    <property type="protein sequence ID" value="ENSMMOP00000006087.1"/>
    <property type="gene ID" value="ENSMMOG00000004775.1"/>
</dbReference>
<organism evidence="2 3">
    <name type="scientific">Mola mola</name>
    <name type="common">Ocean sunfish</name>
    <name type="synonym">Tetraodon mola</name>
    <dbReference type="NCBI Taxonomy" id="94237"/>
    <lineage>
        <taxon>Eukaryota</taxon>
        <taxon>Metazoa</taxon>
        <taxon>Chordata</taxon>
        <taxon>Craniata</taxon>
        <taxon>Vertebrata</taxon>
        <taxon>Euteleostomi</taxon>
        <taxon>Actinopterygii</taxon>
        <taxon>Neopterygii</taxon>
        <taxon>Teleostei</taxon>
        <taxon>Neoteleostei</taxon>
        <taxon>Acanthomorphata</taxon>
        <taxon>Eupercaria</taxon>
        <taxon>Tetraodontiformes</taxon>
        <taxon>Molidae</taxon>
        <taxon>Mola</taxon>
    </lineage>
</organism>
<feature type="compositionally biased region" description="Basic and acidic residues" evidence="1">
    <location>
        <begin position="1"/>
        <end position="13"/>
    </location>
</feature>
<keyword evidence="3" id="KW-1185">Reference proteome</keyword>
<feature type="region of interest" description="Disordered" evidence="1">
    <location>
        <begin position="1"/>
        <end position="49"/>
    </location>
</feature>
<dbReference type="OMA" id="LHFEESM"/>
<dbReference type="AlphaFoldDB" id="A0A3Q3W370"/>
<protein>
    <submittedName>
        <fullName evidence="2">Uncharacterized protein</fullName>
    </submittedName>
</protein>
<evidence type="ECO:0000313" key="3">
    <source>
        <dbReference type="Proteomes" id="UP000261620"/>
    </source>
</evidence>
<evidence type="ECO:0000313" key="2">
    <source>
        <dbReference type="Ensembl" id="ENSMMOP00000006087.1"/>
    </source>
</evidence>
<dbReference type="STRING" id="94237.ENSMMOP00000006087"/>